<dbReference type="EMBL" id="WJKJ01000099">
    <property type="protein sequence ID" value="MBD3364179.1"/>
    <property type="molecule type" value="Genomic_DNA"/>
</dbReference>
<protein>
    <submittedName>
        <fullName evidence="2">DUF4388 domain-containing protein</fullName>
    </submittedName>
</protein>
<proteinExistence type="predicted"/>
<dbReference type="AlphaFoldDB" id="A0A9D5K8Q7"/>
<comment type="caution">
    <text evidence="2">The sequence shown here is derived from an EMBL/GenBank/DDBJ whole genome shotgun (WGS) entry which is preliminary data.</text>
</comment>
<dbReference type="Pfam" id="PF14332">
    <property type="entry name" value="DUF4388"/>
    <property type="match status" value="1"/>
</dbReference>
<dbReference type="Proteomes" id="UP000630660">
    <property type="component" value="Unassembled WGS sequence"/>
</dbReference>
<name>A0A9D5K8Q7_UNCW3</name>
<evidence type="ECO:0000313" key="2">
    <source>
        <dbReference type="EMBL" id="MBD3364179.1"/>
    </source>
</evidence>
<accession>A0A9D5K8Q7</accession>
<evidence type="ECO:0000313" key="3">
    <source>
        <dbReference type="Proteomes" id="UP000630660"/>
    </source>
</evidence>
<evidence type="ECO:0000259" key="1">
    <source>
        <dbReference type="Pfam" id="PF14332"/>
    </source>
</evidence>
<feature type="domain" description="PatA-like N-terminal" evidence="1">
    <location>
        <begin position="39"/>
        <end position="119"/>
    </location>
</feature>
<organism evidence="2 3">
    <name type="scientific">candidate division WOR-3 bacterium</name>
    <dbReference type="NCBI Taxonomy" id="2052148"/>
    <lineage>
        <taxon>Bacteria</taxon>
        <taxon>Bacteria division WOR-3</taxon>
    </lineage>
</organism>
<reference evidence="2" key="1">
    <citation type="submission" date="2019-11" db="EMBL/GenBank/DDBJ databases">
        <title>Microbial mats filling the niche in hypersaline microbial mats.</title>
        <authorList>
            <person name="Wong H.L."/>
            <person name="Macleod F.I."/>
            <person name="White R.A. III"/>
            <person name="Burns B.P."/>
        </authorList>
    </citation>
    <scope>NUCLEOTIDE SEQUENCE</scope>
    <source>
        <strain evidence="2">Bin_327</strain>
    </source>
</reference>
<sequence>MILKPPKTGLEKGCTVPDKTYLVEIFERESPLGPLRVEFEELIRMCSVQKTDVILDIITDNLKGHIYFEDGNVIHAVTGQYTGEKAFNIMHRVRTARFKVRPLDKTVRESISKGVEQLLTGNEDATG</sequence>
<dbReference type="InterPro" id="IPR025497">
    <property type="entry name" value="PatA-like_N"/>
</dbReference>
<gene>
    <name evidence="2" type="ORF">GF359_03085</name>
</gene>